<dbReference type="EMBL" id="CM004402">
    <property type="protein sequence ID" value="OAY26228.1"/>
    <property type="molecule type" value="Genomic_DNA"/>
</dbReference>
<sequence length="111" mass="12163">MVFGAGLIRDARASFGRATALAAEVWAIQEGILPTEDMSLDSLIIDSNCLETIEFKLLMNRGFEIKHIFREANKIVDRLAHMAQGFPFGIHILNALSANIVHALASDKIGI</sequence>
<proteinExistence type="predicted"/>
<accession>A0A2C9U8F1</accession>
<name>A0A2C9U8F1_MANES</name>
<evidence type="ECO:0000313" key="1">
    <source>
        <dbReference type="EMBL" id="OAY26228.1"/>
    </source>
</evidence>
<dbReference type="AlphaFoldDB" id="A0A2C9U8F1"/>
<organism evidence="1">
    <name type="scientific">Manihot esculenta</name>
    <name type="common">Cassava</name>
    <name type="synonym">Jatropha manihot</name>
    <dbReference type="NCBI Taxonomy" id="3983"/>
    <lineage>
        <taxon>Eukaryota</taxon>
        <taxon>Viridiplantae</taxon>
        <taxon>Streptophyta</taxon>
        <taxon>Embryophyta</taxon>
        <taxon>Tracheophyta</taxon>
        <taxon>Spermatophyta</taxon>
        <taxon>Magnoliopsida</taxon>
        <taxon>eudicotyledons</taxon>
        <taxon>Gunneridae</taxon>
        <taxon>Pentapetalae</taxon>
        <taxon>rosids</taxon>
        <taxon>fabids</taxon>
        <taxon>Malpighiales</taxon>
        <taxon>Euphorbiaceae</taxon>
        <taxon>Crotonoideae</taxon>
        <taxon>Manihoteae</taxon>
        <taxon>Manihot</taxon>
    </lineage>
</organism>
<reference evidence="1" key="1">
    <citation type="submission" date="2016-02" db="EMBL/GenBank/DDBJ databases">
        <title>WGS assembly of Manihot esculenta.</title>
        <authorList>
            <person name="Bredeson J.V."/>
            <person name="Prochnik S.E."/>
            <person name="Lyons J.B."/>
            <person name="Schmutz J."/>
            <person name="Grimwood J."/>
            <person name="Vrebalov J."/>
            <person name="Bart R.S."/>
            <person name="Amuge T."/>
            <person name="Ferguson M.E."/>
            <person name="Green R."/>
            <person name="Putnam N."/>
            <person name="Stites J."/>
            <person name="Rounsley S."/>
            <person name="Rokhsar D.S."/>
        </authorList>
    </citation>
    <scope>NUCLEOTIDE SEQUENCE [LARGE SCALE GENOMIC DNA]</scope>
    <source>
        <tissue evidence="1">Leaf</tissue>
    </source>
</reference>
<gene>
    <name evidence="1" type="ORF">MANES_16G030900</name>
</gene>
<evidence type="ECO:0008006" key="2">
    <source>
        <dbReference type="Google" id="ProtNLM"/>
    </source>
</evidence>
<protein>
    <recommendedName>
        <fullName evidence="2">RNase H type-1 domain-containing protein</fullName>
    </recommendedName>
</protein>